<accession>A0ABS8UWF4</accession>
<evidence type="ECO:0000256" key="1">
    <source>
        <dbReference type="SAM" id="MobiDB-lite"/>
    </source>
</evidence>
<evidence type="ECO:0000313" key="4">
    <source>
        <dbReference type="Proteomes" id="UP000823775"/>
    </source>
</evidence>
<dbReference type="Pfam" id="PF07734">
    <property type="entry name" value="FBA_1"/>
    <property type="match status" value="1"/>
</dbReference>
<dbReference type="EMBL" id="JACEIK010002852">
    <property type="protein sequence ID" value="MCD9639155.1"/>
    <property type="molecule type" value="Genomic_DNA"/>
</dbReference>
<protein>
    <recommendedName>
        <fullName evidence="2">F-box associated beta-propeller type 1 domain-containing protein</fullName>
    </recommendedName>
</protein>
<feature type="region of interest" description="Disordered" evidence="1">
    <location>
        <begin position="94"/>
        <end position="124"/>
    </location>
</feature>
<dbReference type="Proteomes" id="UP000823775">
    <property type="component" value="Unassembled WGS sequence"/>
</dbReference>
<keyword evidence="4" id="KW-1185">Reference proteome</keyword>
<gene>
    <name evidence="3" type="ORF">HAX54_023511</name>
</gene>
<evidence type="ECO:0000259" key="2">
    <source>
        <dbReference type="Pfam" id="PF07734"/>
    </source>
</evidence>
<feature type="compositionally biased region" description="Low complexity" evidence="1">
    <location>
        <begin position="98"/>
        <end position="124"/>
    </location>
</feature>
<comment type="caution">
    <text evidence="3">The sequence shown here is derived from an EMBL/GenBank/DDBJ whole genome shotgun (WGS) entry which is preliminary data.</text>
</comment>
<name>A0ABS8UWF4_DATST</name>
<sequence length="277" mass="30986">MFDRVERYALHFDDEELEDSSDVDLFEYLELKCPKKSCLMVLVPPGVEVYSLTSGVWRSISDASPSYILHQNHSVSTYLNGAVHWIASNSSDDDDCNRNANGDSNNDNSSSSSSSSSRSRSGNSKDGSFIVAFDVGTENFSEMSLPDSVAERNPFHGEPFRNLSVSWKKIDLRSRKIRLLMLFKKLDPYWIMVKDGTENIYDGPRSTLCGEGARILGGAFKMLCLNLKRLVSDPKILRSQEFEIGVSGRRIEGSCTYCHKGSSYCDFIHLSFSAPPL</sequence>
<proteinExistence type="predicted"/>
<dbReference type="InterPro" id="IPR006527">
    <property type="entry name" value="F-box-assoc_dom_typ1"/>
</dbReference>
<evidence type="ECO:0000313" key="3">
    <source>
        <dbReference type="EMBL" id="MCD9639155.1"/>
    </source>
</evidence>
<organism evidence="3 4">
    <name type="scientific">Datura stramonium</name>
    <name type="common">Jimsonweed</name>
    <name type="synonym">Common thornapple</name>
    <dbReference type="NCBI Taxonomy" id="4076"/>
    <lineage>
        <taxon>Eukaryota</taxon>
        <taxon>Viridiplantae</taxon>
        <taxon>Streptophyta</taxon>
        <taxon>Embryophyta</taxon>
        <taxon>Tracheophyta</taxon>
        <taxon>Spermatophyta</taxon>
        <taxon>Magnoliopsida</taxon>
        <taxon>eudicotyledons</taxon>
        <taxon>Gunneridae</taxon>
        <taxon>Pentapetalae</taxon>
        <taxon>asterids</taxon>
        <taxon>lamiids</taxon>
        <taxon>Solanales</taxon>
        <taxon>Solanaceae</taxon>
        <taxon>Solanoideae</taxon>
        <taxon>Datureae</taxon>
        <taxon>Datura</taxon>
    </lineage>
</organism>
<reference evidence="3 4" key="1">
    <citation type="journal article" date="2021" name="BMC Genomics">
        <title>Datura genome reveals duplications of psychoactive alkaloid biosynthetic genes and high mutation rate following tissue culture.</title>
        <authorList>
            <person name="Rajewski A."/>
            <person name="Carter-House D."/>
            <person name="Stajich J."/>
            <person name="Litt A."/>
        </authorList>
    </citation>
    <scope>NUCLEOTIDE SEQUENCE [LARGE SCALE GENOMIC DNA]</scope>
    <source>
        <strain evidence="3">AR-01</strain>
    </source>
</reference>
<feature type="domain" description="F-box associated beta-propeller type 1" evidence="2">
    <location>
        <begin position="45"/>
        <end position="146"/>
    </location>
</feature>